<reference evidence="3" key="1">
    <citation type="submission" date="2022-11" db="UniProtKB">
        <authorList>
            <consortium name="WormBaseParasite"/>
        </authorList>
    </citation>
    <scope>IDENTIFICATION</scope>
</reference>
<proteinExistence type="predicted"/>
<evidence type="ECO:0000313" key="2">
    <source>
        <dbReference type="Proteomes" id="UP000887565"/>
    </source>
</evidence>
<feature type="signal peptide" evidence="1">
    <location>
        <begin position="1"/>
        <end position="20"/>
    </location>
</feature>
<feature type="chain" id="PRO_5036949940" evidence="1">
    <location>
        <begin position="21"/>
        <end position="224"/>
    </location>
</feature>
<organism evidence="2 3">
    <name type="scientific">Romanomermis culicivorax</name>
    <name type="common">Nematode worm</name>
    <dbReference type="NCBI Taxonomy" id="13658"/>
    <lineage>
        <taxon>Eukaryota</taxon>
        <taxon>Metazoa</taxon>
        <taxon>Ecdysozoa</taxon>
        <taxon>Nematoda</taxon>
        <taxon>Enoplea</taxon>
        <taxon>Dorylaimia</taxon>
        <taxon>Mermithida</taxon>
        <taxon>Mermithoidea</taxon>
        <taxon>Mermithidae</taxon>
        <taxon>Romanomermis</taxon>
    </lineage>
</organism>
<sequence>MNNFLFVVSTALVLVPSAAAAFALLSNVLATRHVNGGGDACALPAGVSYALNTPFALGDISSLGYMKFKPDLCGHVVTIDCSHGSLDILITNSNYGGGMDLYSQVTWPTATANAAPGQVYCTAQLTSKNPLTGASNQCFYKPGTGTTNAYYRNVGILNTGGKIVKGATVGGAAGSHAGDNPYYAFNLGRAINVTEIVTFTFDDGTTYSTPFSSCVDKGSEQLFQ</sequence>
<evidence type="ECO:0000313" key="3">
    <source>
        <dbReference type="WBParaSite" id="nRc.2.0.1.t39563-RA"/>
    </source>
</evidence>
<evidence type="ECO:0000256" key="1">
    <source>
        <dbReference type="SAM" id="SignalP"/>
    </source>
</evidence>
<protein>
    <submittedName>
        <fullName evidence="3">Uncharacterized protein</fullName>
    </submittedName>
</protein>
<keyword evidence="1" id="KW-0732">Signal</keyword>
<dbReference type="AlphaFoldDB" id="A0A915KPA5"/>
<name>A0A915KPA5_ROMCU</name>
<dbReference type="Proteomes" id="UP000887565">
    <property type="component" value="Unplaced"/>
</dbReference>
<dbReference type="OMA" id="RNCIREQ"/>
<keyword evidence="2" id="KW-1185">Reference proteome</keyword>
<dbReference type="WBParaSite" id="nRc.2.0.1.t39563-RA">
    <property type="protein sequence ID" value="nRc.2.0.1.t39563-RA"/>
    <property type="gene ID" value="nRc.2.0.1.g39563"/>
</dbReference>
<accession>A0A915KPA5</accession>